<sequence>MKRALILASVVLAGCATVEEAAVQATTTTYNATLTGDQEVGPGDPDASAKAEVSVARNLDRICYQVRDIRNIGPITAAHIHEGAMGENGPPVITLNKAPEGGLKGCTDAPQWLQDAMKTNFTGYYVNIHTADYPNGAIRGQLGL</sequence>
<dbReference type="EMBL" id="BMHK01000004">
    <property type="protein sequence ID" value="GGB92934.1"/>
    <property type="molecule type" value="Genomic_DNA"/>
</dbReference>
<dbReference type="InterPro" id="IPR010895">
    <property type="entry name" value="CHRD"/>
</dbReference>
<feature type="domain" description="CHRD" evidence="2">
    <location>
        <begin position="28"/>
        <end position="144"/>
    </location>
</feature>
<evidence type="ECO:0000313" key="4">
    <source>
        <dbReference type="Proteomes" id="UP000608154"/>
    </source>
</evidence>
<gene>
    <name evidence="3" type="ORF">GCM10011494_09180</name>
</gene>
<dbReference type="SMART" id="SM00754">
    <property type="entry name" value="CHRD"/>
    <property type="match status" value="1"/>
</dbReference>
<dbReference type="Pfam" id="PF07452">
    <property type="entry name" value="CHRD"/>
    <property type="match status" value="1"/>
</dbReference>
<dbReference type="RefSeq" id="WP_188768856.1">
    <property type="nucleotide sequence ID" value="NZ_BMHK01000004.1"/>
</dbReference>
<comment type="caution">
    <text evidence="3">The sequence shown here is derived from an EMBL/GenBank/DDBJ whole genome shotgun (WGS) entry which is preliminary data.</text>
</comment>
<dbReference type="PROSITE" id="PS51257">
    <property type="entry name" value="PROKAR_LIPOPROTEIN"/>
    <property type="match status" value="1"/>
</dbReference>
<dbReference type="Proteomes" id="UP000608154">
    <property type="component" value="Unassembled WGS sequence"/>
</dbReference>
<organism evidence="3 4">
    <name type="scientific">Novosphingobium endophyticum</name>
    <dbReference type="NCBI Taxonomy" id="1955250"/>
    <lineage>
        <taxon>Bacteria</taxon>
        <taxon>Pseudomonadati</taxon>
        <taxon>Pseudomonadota</taxon>
        <taxon>Alphaproteobacteria</taxon>
        <taxon>Sphingomonadales</taxon>
        <taxon>Sphingomonadaceae</taxon>
        <taxon>Novosphingobium</taxon>
    </lineage>
</organism>
<feature type="signal peptide" evidence="1">
    <location>
        <begin position="1"/>
        <end position="21"/>
    </location>
</feature>
<reference evidence="3" key="2">
    <citation type="submission" date="2020-09" db="EMBL/GenBank/DDBJ databases">
        <authorList>
            <person name="Sun Q."/>
            <person name="Zhou Y."/>
        </authorList>
    </citation>
    <scope>NUCLEOTIDE SEQUENCE</scope>
    <source>
        <strain evidence="3">CGMCC 1.15095</strain>
    </source>
</reference>
<reference evidence="3" key="1">
    <citation type="journal article" date="2014" name="Int. J. Syst. Evol. Microbiol.">
        <title>Complete genome sequence of Corynebacterium casei LMG S-19264T (=DSM 44701T), isolated from a smear-ripened cheese.</title>
        <authorList>
            <consortium name="US DOE Joint Genome Institute (JGI-PGF)"/>
            <person name="Walter F."/>
            <person name="Albersmeier A."/>
            <person name="Kalinowski J."/>
            <person name="Ruckert C."/>
        </authorList>
    </citation>
    <scope>NUCLEOTIDE SEQUENCE</scope>
    <source>
        <strain evidence="3">CGMCC 1.15095</strain>
    </source>
</reference>
<evidence type="ECO:0000313" key="3">
    <source>
        <dbReference type="EMBL" id="GGB92934.1"/>
    </source>
</evidence>
<keyword evidence="4" id="KW-1185">Reference proteome</keyword>
<protein>
    <submittedName>
        <fullName evidence="3">CHRD domain-containing protein</fullName>
    </submittedName>
</protein>
<dbReference type="AlphaFoldDB" id="A0A916TQ78"/>
<proteinExistence type="predicted"/>
<accession>A0A916TQ78</accession>
<evidence type="ECO:0000256" key="1">
    <source>
        <dbReference type="SAM" id="SignalP"/>
    </source>
</evidence>
<name>A0A916TQ78_9SPHN</name>
<evidence type="ECO:0000259" key="2">
    <source>
        <dbReference type="SMART" id="SM00754"/>
    </source>
</evidence>
<keyword evidence="1" id="KW-0732">Signal</keyword>
<feature type="chain" id="PRO_5038105827" evidence="1">
    <location>
        <begin position="22"/>
        <end position="144"/>
    </location>
</feature>